<gene>
    <name evidence="3" type="ORF">C6N40_12295</name>
</gene>
<dbReference type="EMBL" id="PVLF01000023">
    <property type="protein sequence ID" value="PRH81463.1"/>
    <property type="molecule type" value="Genomic_DNA"/>
</dbReference>
<name>A0A2P6M624_9GAMM</name>
<organism evidence="3 4">
    <name type="scientific">Arenimonas caeni</name>
    <dbReference type="NCBI Taxonomy" id="2058085"/>
    <lineage>
        <taxon>Bacteria</taxon>
        <taxon>Pseudomonadati</taxon>
        <taxon>Pseudomonadota</taxon>
        <taxon>Gammaproteobacteria</taxon>
        <taxon>Lysobacterales</taxon>
        <taxon>Lysobacteraceae</taxon>
        <taxon>Arenimonas</taxon>
    </lineage>
</organism>
<comment type="caution">
    <text evidence="3">The sequence shown here is derived from an EMBL/GenBank/DDBJ whole genome shotgun (WGS) entry which is preliminary data.</text>
</comment>
<dbReference type="Gene3D" id="3.30.70.1290">
    <property type="entry name" value="Transposase IS200-like"/>
    <property type="match status" value="1"/>
</dbReference>
<accession>A0A2P6M624</accession>
<feature type="compositionally biased region" description="Basic and acidic residues" evidence="1">
    <location>
        <begin position="225"/>
        <end position="234"/>
    </location>
</feature>
<dbReference type="SUPFAM" id="SSF143422">
    <property type="entry name" value="Transposase IS200-like"/>
    <property type="match status" value="1"/>
</dbReference>
<keyword evidence="4" id="KW-1185">Reference proteome</keyword>
<sequence>MPRLHRLILPGMPHHVVHRGNNRAAIFFDDTDRHRFRSLLRSAFASRQVGLHAYVLMDNHVHLLATPAERTSLAKAMHSLAQRYCQYFNLRHGRTGSLWEGRFKSFLVDKDRYLLAVCRYIELNPVRAGLAGRAEEYLWSSVHANLGNIRDPLITPHDALGLLGTSPEARRARYADWLDRGITARELAAIRRYSAQERALGSPRFQAMVERSLGRPAATRNRGRPAKEKVGGHR</sequence>
<reference evidence="3 4" key="1">
    <citation type="submission" date="2018-03" db="EMBL/GenBank/DDBJ databases">
        <title>Arenimonas caeni sp. nov., isolated from activated sludge.</title>
        <authorList>
            <person name="Liu H."/>
        </authorList>
    </citation>
    <scope>NUCLEOTIDE SEQUENCE [LARGE SCALE GENOMIC DNA]</scope>
    <source>
        <strain evidence="4">z29</strain>
    </source>
</reference>
<dbReference type="AlphaFoldDB" id="A0A2P6M624"/>
<dbReference type="PANTHER" id="PTHR34322">
    <property type="entry name" value="TRANSPOSASE, Y1_TNP DOMAIN-CONTAINING"/>
    <property type="match status" value="1"/>
</dbReference>
<feature type="region of interest" description="Disordered" evidence="1">
    <location>
        <begin position="211"/>
        <end position="234"/>
    </location>
</feature>
<evidence type="ECO:0000256" key="1">
    <source>
        <dbReference type="SAM" id="MobiDB-lite"/>
    </source>
</evidence>
<protein>
    <submittedName>
        <fullName evidence="3">Transposase</fullName>
    </submittedName>
</protein>
<dbReference type="RefSeq" id="WP_106991328.1">
    <property type="nucleotide sequence ID" value="NZ_JAVEVW010000025.1"/>
</dbReference>
<evidence type="ECO:0000313" key="3">
    <source>
        <dbReference type="EMBL" id="PRH81463.1"/>
    </source>
</evidence>
<evidence type="ECO:0000313" key="4">
    <source>
        <dbReference type="Proteomes" id="UP000241736"/>
    </source>
</evidence>
<dbReference type="PANTHER" id="PTHR34322:SF2">
    <property type="entry name" value="TRANSPOSASE IS200-LIKE DOMAIN-CONTAINING PROTEIN"/>
    <property type="match status" value="1"/>
</dbReference>
<dbReference type="SMART" id="SM01321">
    <property type="entry name" value="Y1_Tnp"/>
    <property type="match status" value="1"/>
</dbReference>
<dbReference type="Proteomes" id="UP000241736">
    <property type="component" value="Unassembled WGS sequence"/>
</dbReference>
<dbReference type="Pfam" id="PF01797">
    <property type="entry name" value="Y1_Tnp"/>
    <property type="match status" value="1"/>
</dbReference>
<proteinExistence type="predicted"/>
<feature type="domain" description="Transposase IS200-like" evidence="2">
    <location>
        <begin position="9"/>
        <end position="124"/>
    </location>
</feature>
<dbReference type="GO" id="GO:0004803">
    <property type="term" value="F:transposase activity"/>
    <property type="evidence" value="ECO:0007669"/>
    <property type="project" value="InterPro"/>
</dbReference>
<dbReference type="GO" id="GO:0006313">
    <property type="term" value="P:DNA transposition"/>
    <property type="evidence" value="ECO:0007669"/>
    <property type="project" value="InterPro"/>
</dbReference>
<evidence type="ECO:0000259" key="2">
    <source>
        <dbReference type="SMART" id="SM01321"/>
    </source>
</evidence>
<dbReference type="GO" id="GO:0003677">
    <property type="term" value="F:DNA binding"/>
    <property type="evidence" value="ECO:0007669"/>
    <property type="project" value="InterPro"/>
</dbReference>
<dbReference type="InterPro" id="IPR002686">
    <property type="entry name" value="Transposase_17"/>
</dbReference>
<dbReference type="OrthoDB" id="9814067at2"/>
<dbReference type="InterPro" id="IPR036515">
    <property type="entry name" value="Transposase_17_sf"/>
</dbReference>